<dbReference type="FunFam" id="3.40.1390.30:FF:000001">
    <property type="entry name" value="GTP cyclohydrolase 1 type 2"/>
    <property type="match status" value="1"/>
</dbReference>
<feature type="binding site" evidence="4">
    <location>
        <position position="104"/>
    </location>
    <ligand>
        <name>a divalent metal cation</name>
        <dbReference type="ChEBI" id="CHEBI:60240"/>
        <label>1</label>
    </ligand>
</feature>
<name>W7CMD7_9LIST</name>
<keyword evidence="6" id="KW-1185">Reference proteome</keyword>
<dbReference type="Proteomes" id="UP000019243">
    <property type="component" value="Unassembled WGS sequence"/>
</dbReference>
<dbReference type="AlphaFoldDB" id="W7CMD7"/>
<evidence type="ECO:0000313" key="5">
    <source>
        <dbReference type="EMBL" id="EUJ38232.1"/>
    </source>
</evidence>
<comment type="caution">
    <text evidence="5">The sequence shown here is derived from an EMBL/GenBank/DDBJ whole genome shotgun (WGS) entry which is preliminary data.</text>
</comment>
<comment type="similarity">
    <text evidence="1">Belongs to the GTP cyclohydrolase I type 2/NIF3 family.</text>
</comment>
<evidence type="ECO:0000313" key="6">
    <source>
        <dbReference type="Proteomes" id="UP000019243"/>
    </source>
</evidence>
<organism evidence="5 6">
    <name type="scientific">Brochothrix campestris FSL F6-1037</name>
    <dbReference type="NCBI Taxonomy" id="1265861"/>
    <lineage>
        <taxon>Bacteria</taxon>
        <taxon>Bacillati</taxon>
        <taxon>Bacillota</taxon>
        <taxon>Bacilli</taxon>
        <taxon>Bacillales</taxon>
        <taxon>Listeriaceae</taxon>
        <taxon>Brochothrix</taxon>
    </lineage>
</organism>
<dbReference type="NCBIfam" id="TIGR00486">
    <property type="entry name" value="YbgI_SA1388"/>
    <property type="match status" value="1"/>
</dbReference>
<dbReference type="EMBL" id="AODH01000037">
    <property type="protein sequence ID" value="EUJ38232.1"/>
    <property type="molecule type" value="Genomic_DNA"/>
</dbReference>
<feature type="binding site" evidence="4">
    <location>
        <position position="227"/>
    </location>
    <ligand>
        <name>a divalent metal cation</name>
        <dbReference type="ChEBI" id="CHEBI:60240"/>
        <label>1</label>
    </ligand>
</feature>
<evidence type="ECO:0000256" key="4">
    <source>
        <dbReference type="PIRSR" id="PIRSR602678-1"/>
    </source>
</evidence>
<evidence type="ECO:0000256" key="2">
    <source>
        <dbReference type="ARBA" id="ARBA00022112"/>
    </source>
</evidence>
<dbReference type="SUPFAM" id="SSF102705">
    <property type="entry name" value="NIF3 (NGG1p interacting factor 3)-like"/>
    <property type="match status" value="1"/>
</dbReference>
<dbReference type="PATRIC" id="fig|1265861.3.peg.1772"/>
<sequence length="265" mass="29080">MVTVGKVIEVMEQWADPRLKMNNDPIGLQIGSTEQAVTRVLVTLDVLETVVDEAIVNKVDLIIAHHPLLYMPLTAIDTNHSRGRMIAKLLKHNIAVYAAHTNLDIANGGVNDMLAASLELSDVRLLEKTTTLADEVYGIGRIGRLKQPLTLEQLALTLKKVWQLDGVRFVGLPQKRIETVALLGGDGNRYIKKAAQSEADVLITGDIYYHQAHDAVELDFALLDAGHTIEKIMIPGVIAKLSATPELASLVWIAATVSTNPFHYR</sequence>
<proteinExistence type="inferred from homology"/>
<gene>
    <name evidence="5" type="ORF">BCAMP_09038</name>
</gene>
<accession>W7CMD7</accession>
<dbReference type="GO" id="GO:0005737">
    <property type="term" value="C:cytoplasm"/>
    <property type="evidence" value="ECO:0007669"/>
    <property type="project" value="TreeGrafter"/>
</dbReference>
<feature type="binding site" evidence="4">
    <location>
        <position position="65"/>
    </location>
    <ligand>
        <name>a divalent metal cation</name>
        <dbReference type="ChEBI" id="CHEBI:60240"/>
        <label>1</label>
    </ligand>
</feature>
<feature type="binding site" evidence="4">
    <location>
        <position position="66"/>
    </location>
    <ligand>
        <name>a divalent metal cation</name>
        <dbReference type="ChEBI" id="CHEBI:60240"/>
        <label>1</label>
    </ligand>
</feature>
<dbReference type="InterPro" id="IPR002678">
    <property type="entry name" value="DUF34/NIF3"/>
</dbReference>
<protein>
    <recommendedName>
        <fullName evidence="2">GTP cyclohydrolase 1 type 2 homolog</fullName>
    </recommendedName>
</protein>
<evidence type="ECO:0000256" key="3">
    <source>
        <dbReference type="ARBA" id="ARBA00022723"/>
    </source>
</evidence>
<dbReference type="Gene3D" id="3.40.1390.30">
    <property type="entry name" value="NIF3 (NGG1p interacting factor 3)-like"/>
    <property type="match status" value="2"/>
</dbReference>
<dbReference type="InterPro" id="IPR036069">
    <property type="entry name" value="DUF34/NIF3_sf"/>
</dbReference>
<dbReference type="RefSeq" id="WP_035314988.1">
    <property type="nucleotide sequence ID" value="NZ_AODH01000037.1"/>
</dbReference>
<dbReference type="OrthoDB" id="9792792at2"/>
<dbReference type="Pfam" id="PF01784">
    <property type="entry name" value="DUF34_NIF3"/>
    <property type="match status" value="1"/>
</dbReference>
<keyword evidence="3 4" id="KW-0479">Metal-binding</keyword>
<dbReference type="GO" id="GO:0046872">
    <property type="term" value="F:metal ion binding"/>
    <property type="evidence" value="ECO:0007669"/>
    <property type="project" value="UniProtKB-KW"/>
</dbReference>
<dbReference type="STRING" id="1265861.BCAMP_09038"/>
<dbReference type="PANTHER" id="PTHR13799:SF14">
    <property type="entry name" value="GTP CYCLOHYDROLASE 1 TYPE 2 HOMOLOG"/>
    <property type="match status" value="1"/>
</dbReference>
<reference evidence="5 6" key="1">
    <citation type="submission" date="2012-12" db="EMBL/GenBank/DDBJ databases">
        <title>Novel taxa of Listeriaceae from agricultural environments in the United States.</title>
        <authorList>
            <person name="den Bakker H.C."/>
            <person name="Allred A."/>
            <person name="Warchocki S."/>
            <person name="Wright E.M."/>
            <person name="Burrell A."/>
            <person name="Nightingale K.K."/>
            <person name="Kephart D."/>
            <person name="Wiedmann M."/>
        </authorList>
    </citation>
    <scope>NUCLEOTIDE SEQUENCE [LARGE SCALE GENOMIC DNA]</scope>
    <source>
        <strain evidence="5 6">FSL F6-1037</strain>
    </source>
</reference>
<dbReference type="PANTHER" id="PTHR13799">
    <property type="entry name" value="NGG1 INTERACTING FACTOR 3"/>
    <property type="match status" value="1"/>
</dbReference>
<feature type="binding site" evidence="4">
    <location>
        <position position="230"/>
    </location>
    <ligand>
        <name>a divalent metal cation</name>
        <dbReference type="ChEBI" id="CHEBI:60240"/>
        <label>1</label>
    </ligand>
</feature>
<evidence type="ECO:0000256" key="1">
    <source>
        <dbReference type="ARBA" id="ARBA00006964"/>
    </source>
</evidence>